<dbReference type="EMBL" id="MN908687">
    <property type="protein sequence ID" value="QIG58282.1"/>
    <property type="molecule type" value="Genomic_DNA"/>
</dbReference>
<evidence type="ECO:0000313" key="2">
    <source>
        <dbReference type="Proteomes" id="UP000503093"/>
    </source>
</evidence>
<dbReference type="GeneID" id="64766612"/>
<gene>
    <name evidence="1" type="primary">131</name>
    <name evidence="1" type="ORF">SEA_SKOG_130</name>
</gene>
<accession>A0A6G6XJK6</accession>
<reference evidence="1 2" key="1">
    <citation type="submission" date="2020-01" db="EMBL/GenBank/DDBJ databases">
        <authorList>
            <person name="Alvaro L.E."/>
            <person name="Baker K.N."/>
            <person name="Baxter I.S."/>
            <person name="Brown M.R."/>
            <person name="Driscoll K.D."/>
            <person name="Elrubaie J.M."/>
            <person name="Feith S.L."/>
            <person name="Indihar D.F."/>
            <person name="Knoch V.T."/>
            <person name="Koirtyohann K.M."/>
            <person name="Kratz M.A."/>
            <person name="Lear A.H."/>
            <person name="Lindblom K.E."/>
            <person name="Marcus E.R."/>
            <person name="Murphy M.E."/>
            <person name="Sensor R."/>
            <person name="Sherman S.J."/>
            <person name="Swift V.R."/>
            <person name="White K.E."/>
            <person name="Wills S.J."/>
            <person name="Gatt S.M."/>
            <person name="Lohbauer S.A."/>
            <person name="Power T.R."/>
            <person name="Rosales K.A."/>
            <person name="Sisson B.M."/>
            <person name="Isern S."/>
            <person name="Michael S.F."/>
            <person name="Sunnen C.N."/>
            <person name="Garlena R.A."/>
            <person name="Russell D.A."/>
            <person name="Pope W.H."/>
            <person name="Jacobs-Sera D."/>
            <person name="Hatfull G.F."/>
        </authorList>
    </citation>
    <scope>NUCLEOTIDE SEQUENCE [LARGE SCALE GENOMIC DNA]</scope>
</reference>
<sequence length="82" mass="9492">MSSSEGIPTEPEDGSHQYRLEYNMLLSAVVGEIDARHTKGREINTDAEFCLACHHDWPCPDRQTLDRYVETVAQLRRNRSMR</sequence>
<name>A0A6G6XJK6_9CAUD</name>
<keyword evidence="2" id="KW-1185">Reference proteome</keyword>
<evidence type="ECO:0000313" key="1">
    <source>
        <dbReference type="EMBL" id="QIG58282.1"/>
    </source>
</evidence>
<dbReference type="Proteomes" id="UP000503093">
    <property type="component" value="Segment"/>
</dbReference>
<organism evidence="1 2">
    <name type="scientific">Gordonia phage Skog</name>
    <dbReference type="NCBI Taxonomy" id="2704033"/>
    <lineage>
        <taxon>Viruses</taxon>
        <taxon>Duplodnaviria</taxon>
        <taxon>Heunggongvirae</taxon>
        <taxon>Uroviricota</taxon>
        <taxon>Caudoviricetes</taxon>
        <taxon>Skogvirus</taxon>
        <taxon>Skogvirus Skog</taxon>
    </lineage>
</organism>
<dbReference type="KEGG" id="vg:64766612"/>
<dbReference type="RefSeq" id="YP_010059380.1">
    <property type="nucleotide sequence ID" value="NC_054725.1"/>
</dbReference>
<protein>
    <submittedName>
        <fullName evidence="1">Uncharacterized protein</fullName>
    </submittedName>
</protein>
<proteinExistence type="predicted"/>